<sequence>MVDLEILKSVEVVIGLIVLFFGAFAALVRWVWGKVSIKVASSVDPLAVSSRNVVKRLEDVEGDVRALKQQLAAVEKSLGGMARHEDQQKLAITLARVEERSLASDQKLDTLYRAIMDRAPRG</sequence>
<protein>
    <submittedName>
        <fullName evidence="3">Uncharacterized protein</fullName>
    </submittedName>
</protein>
<proteinExistence type="predicted"/>
<reference evidence="4" key="1">
    <citation type="submission" date="2016-10" db="EMBL/GenBank/DDBJ databases">
        <authorList>
            <person name="Varghese N."/>
            <person name="Submissions S."/>
        </authorList>
    </citation>
    <scope>NUCLEOTIDE SEQUENCE [LARGE SCALE GENOMIC DNA]</scope>
    <source>
        <strain evidence="4">JCM 10271</strain>
    </source>
</reference>
<name>A0A1I5W396_9RHOB</name>
<feature type="transmembrane region" description="Helical" evidence="2">
    <location>
        <begin position="12"/>
        <end position="32"/>
    </location>
</feature>
<feature type="coiled-coil region" evidence="1">
    <location>
        <begin position="50"/>
        <end position="77"/>
    </location>
</feature>
<accession>A0A1I5W396</accession>
<keyword evidence="2" id="KW-0812">Transmembrane</keyword>
<keyword evidence="4" id="KW-1185">Reference proteome</keyword>
<evidence type="ECO:0000313" key="3">
    <source>
        <dbReference type="EMBL" id="SFQ14077.1"/>
    </source>
</evidence>
<dbReference type="EMBL" id="FOXV01000002">
    <property type="protein sequence ID" value="SFQ14077.1"/>
    <property type="molecule type" value="Genomic_DNA"/>
</dbReference>
<keyword evidence="1" id="KW-0175">Coiled coil</keyword>
<dbReference type="AlphaFoldDB" id="A0A1I5W396"/>
<dbReference type="RefSeq" id="WP_139218662.1">
    <property type="nucleotide sequence ID" value="NZ_FOXV01000002.1"/>
</dbReference>
<keyword evidence="2" id="KW-0472">Membrane</keyword>
<dbReference type="STRING" id="93684.SAMN05421853_10294"/>
<evidence type="ECO:0000256" key="2">
    <source>
        <dbReference type="SAM" id="Phobius"/>
    </source>
</evidence>
<gene>
    <name evidence="3" type="ORF">SAMN05421853_10294</name>
</gene>
<keyword evidence="2" id="KW-1133">Transmembrane helix</keyword>
<organism evidence="3 4">
    <name type="scientific">Roseivivax halotolerans</name>
    <dbReference type="NCBI Taxonomy" id="93684"/>
    <lineage>
        <taxon>Bacteria</taxon>
        <taxon>Pseudomonadati</taxon>
        <taxon>Pseudomonadota</taxon>
        <taxon>Alphaproteobacteria</taxon>
        <taxon>Rhodobacterales</taxon>
        <taxon>Roseobacteraceae</taxon>
        <taxon>Roseivivax</taxon>
    </lineage>
</organism>
<dbReference type="Proteomes" id="UP000243106">
    <property type="component" value="Unassembled WGS sequence"/>
</dbReference>
<evidence type="ECO:0000256" key="1">
    <source>
        <dbReference type="SAM" id="Coils"/>
    </source>
</evidence>
<evidence type="ECO:0000313" key="4">
    <source>
        <dbReference type="Proteomes" id="UP000243106"/>
    </source>
</evidence>